<feature type="non-terminal residue" evidence="1">
    <location>
        <position position="1"/>
    </location>
</feature>
<dbReference type="Proteomes" id="UP001153678">
    <property type="component" value="Unassembled WGS sequence"/>
</dbReference>
<gene>
    <name evidence="1" type="ORF">FWILDA_LOCUS13848</name>
</gene>
<organism evidence="1 2">
    <name type="scientific">Funneliformis geosporum</name>
    <dbReference type="NCBI Taxonomy" id="1117311"/>
    <lineage>
        <taxon>Eukaryota</taxon>
        <taxon>Fungi</taxon>
        <taxon>Fungi incertae sedis</taxon>
        <taxon>Mucoromycota</taxon>
        <taxon>Glomeromycotina</taxon>
        <taxon>Glomeromycetes</taxon>
        <taxon>Glomerales</taxon>
        <taxon>Glomeraceae</taxon>
        <taxon>Funneliformis</taxon>
    </lineage>
</organism>
<name>A0A9W4WV23_9GLOM</name>
<proteinExistence type="predicted"/>
<dbReference type="EMBL" id="CAMKVN010005521">
    <property type="protein sequence ID" value="CAI2188973.1"/>
    <property type="molecule type" value="Genomic_DNA"/>
</dbReference>
<sequence>MIREYKNVLVLDLYKDFHSFNRNTCKEDQWLGLSLVTVYYGGKKTSLSAFIQTIICKYGEESLMAFDDVTEDAVIVPILSGIFGKKSIIGSRYSAKILSTPPLSFDILEQSPFKLRILISDIGGVARLL</sequence>
<accession>A0A9W4WV23</accession>
<keyword evidence="2" id="KW-1185">Reference proteome</keyword>
<protein>
    <submittedName>
        <fullName evidence="1">2855_t:CDS:1</fullName>
    </submittedName>
</protein>
<comment type="caution">
    <text evidence="1">The sequence shown here is derived from an EMBL/GenBank/DDBJ whole genome shotgun (WGS) entry which is preliminary data.</text>
</comment>
<evidence type="ECO:0000313" key="1">
    <source>
        <dbReference type="EMBL" id="CAI2188973.1"/>
    </source>
</evidence>
<reference evidence="1" key="1">
    <citation type="submission" date="2022-08" db="EMBL/GenBank/DDBJ databases">
        <authorList>
            <person name="Kallberg Y."/>
            <person name="Tangrot J."/>
            <person name="Rosling A."/>
        </authorList>
    </citation>
    <scope>NUCLEOTIDE SEQUENCE</scope>
    <source>
        <strain evidence="1">Wild A</strain>
    </source>
</reference>
<dbReference type="AlphaFoldDB" id="A0A9W4WV23"/>
<evidence type="ECO:0000313" key="2">
    <source>
        <dbReference type="Proteomes" id="UP001153678"/>
    </source>
</evidence>